<feature type="domain" description="Gfo/Idh/MocA-like oxidoreductase N-terminal" evidence="1">
    <location>
        <begin position="4"/>
        <end position="122"/>
    </location>
</feature>
<dbReference type="RefSeq" id="WP_379288945.1">
    <property type="nucleotide sequence ID" value="NZ_JBHTIU010000043.1"/>
</dbReference>
<evidence type="ECO:0000259" key="1">
    <source>
        <dbReference type="Pfam" id="PF01408"/>
    </source>
</evidence>
<name>A0ABW3DA19_9BACL</name>
<proteinExistence type="predicted"/>
<gene>
    <name evidence="3" type="ORF">ACFQ03_14295</name>
</gene>
<dbReference type="EMBL" id="JBHTIU010000043">
    <property type="protein sequence ID" value="MFD0870327.1"/>
    <property type="molecule type" value="Genomic_DNA"/>
</dbReference>
<dbReference type="Pfam" id="PF22725">
    <property type="entry name" value="GFO_IDH_MocA_C3"/>
    <property type="match status" value="1"/>
</dbReference>
<dbReference type="InterPro" id="IPR055170">
    <property type="entry name" value="GFO_IDH_MocA-like_dom"/>
</dbReference>
<evidence type="ECO:0000313" key="3">
    <source>
        <dbReference type="EMBL" id="MFD0870327.1"/>
    </source>
</evidence>
<dbReference type="InterPro" id="IPR036291">
    <property type="entry name" value="NAD(P)-bd_dom_sf"/>
</dbReference>
<protein>
    <submittedName>
        <fullName evidence="3">Gfo/Idh/MocA family protein</fullName>
    </submittedName>
</protein>
<dbReference type="PANTHER" id="PTHR43708:SF8">
    <property type="entry name" value="OXIDOREDUCTASE"/>
    <property type="match status" value="1"/>
</dbReference>
<dbReference type="Gene3D" id="3.30.360.10">
    <property type="entry name" value="Dihydrodipicolinate Reductase, domain 2"/>
    <property type="match status" value="1"/>
</dbReference>
<feature type="domain" description="GFO/IDH/MocA-like oxidoreductase" evidence="2">
    <location>
        <begin position="132"/>
        <end position="250"/>
    </location>
</feature>
<dbReference type="Gene3D" id="3.40.50.720">
    <property type="entry name" value="NAD(P)-binding Rossmann-like Domain"/>
    <property type="match status" value="1"/>
</dbReference>
<dbReference type="Pfam" id="PF01408">
    <property type="entry name" value="GFO_IDH_MocA"/>
    <property type="match status" value="1"/>
</dbReference>
<organism evidence="3 4">
    <name type="scientific">Paenibacillus residui</name>
    <dbReference type="NCBI Taxonomy" id="629724"/>
    <lineage>
        <taxon>Bacteria</taxon>
        <taxon>Bacillati</taxon>
        <taxon>Bacillota</taxon>
        <taxon>Bacilli</taxon>
        <taxon>Bacillales</taxon>
        <taxon>Paenibacillaceae</taxon>
        <taxon>Paenibacillus</taxon>
    </lineage>
</organism>
<keyword evidence="4" id="KW-1185">Reference proteome</keyword>
<evidence type="ECO:0000313" key="4">
    <source>
        <dbReference type="Proteomes" id="UP001597120"/>
    </source>
</evidence>
<dbReference type="PANTHER" id="PTHR43708">
    <property type="entry name" value="CONSERVED EXPRESSED OXIDOREDUCTASE (EUROFUNG)"/>
    <property type="match status" value="1"/>
</dbReference>
<accession>A0ABW3DA19</accession>
<dbReference type="InterPro" id="IPR000683">
    <property type="entry name" value="Gfo/Idh/MocA-like_OxRdtase_N"/>
</dbReference>
<sequence>MKRLRVGIIGQGRSGRDIHAYIIKKLPELYQIVAVSDPMEDRRQRAEAELNCDAYADYRDLFQRKDLDLIINATPSQLHVPVSLECLNSGFNVLCEKPLARRVADVDKLIEASKDSGKLLAIYQQSRYSPAFEKIRQIIDSGVIGRVVQVSISYNGFARRWDWQTLQEKNGGNLLNTGPHPVDQALQLYGNDVMPKVTCMMDRANSFGDAEDYVKLILHGNGRPTIDVEISSCCVYPEGTYNVQGTLGGIKGSIQHLDWKYYKPEEAPEQSLVSEPLSNADGTPAYCGEELKWYEESWDLSQEDGGFFDQMGKKFYTMLYNSLANGQPLEITPEQVRQQIAVMEECFRQNPEFANHSF</sequence>
<comment type="caution">
    <text evidence="3">The sequence shown here is derived from an EMBL/GenBank/DDBJ whole genome shotgun (WGS) entry which is preliminary data.</text>
</comment>
<reference evidence="4" key="1">
    <citation type="journal article" date="2019" name="Int. J. Syst. Evol. Microbiol.">
        <title>The Global Catalogue of Microorganisms (GCM) 10K type strain sequencing project: providing services to taxonomists for standard genome sequencing and annotation.</title>
        <authorList>
            <consortium name="The Broad Institute Genomics Platform"/>
            <consortium name="The Broad Institute Genome Sequencing Center for Infectious Disease"/>
            <person name="Wu L."/>
            <person name="Ma J."/>
        </authorList>
    </citation>
    <scope>NUCLEOTIDE SEQUENCE [LARGE SCALE GENOMIC DNA]</scope>
    <source>
        <strain evidence="4">CCUG 57263</strain>
    </source>
</reference>
<dbReference type="Proteomes" id="UP001597120">
    <property type="component" value="Unassembled WGS sequence"/>
</dbReference>
<dbReference type="SUPFAM" id="SSF51735">
    <property type="entry name" value="NAD(P)-binding Rossmann-fold domains"/>
    <property type="match status" value="1"/>
</dbReference>
<evidence type="ECO:0000259" key="2">
    <source>
        <dbReference type="Pfam" id="PF22725"/>
    </source>
</evidence>
<dbReference type="InterPro" id="IPR051317">
    <property type="entry name" value="Gfo/Idh/MocA_oxidoreduct"/>
</dbReference>
<dbReference type="SUPFAM" id="SSF55347">
    <property type="entry name" value="Glyceraldehyde-3-phosphate dehydrogenase-like, C-terminal domain"/>
    <property type="match status" value="1"/>
</dbReference>